<feature type="compositionally biased region" description="Polar residues" evidence="2">
    <location>
        <begin position="52"/>
        <end position="62"/>
    </location>
</feature>
<dbReference type="Pfam" id="PF02481">
    <property type="entry name" value="DNA_processg_A"/>
    <property type="match status" value="1"/>
</dbReference>
<proteinExistence type="inferred from homology"/>
<feature type="region of interest" description="Disordered" evidence="2">
    <location>
        <begin position="50"/>
        <end position="77"/>
    </location>
</feature>
<sequence length="433" mass="45838">MLADNVPAWAPEGTRQARADLSRLIEPGDLLGSITVSVLGAERTLHLIRSGQKPSASDQQNVGEAAESSGLTPRQRKLSEALARWRTRLAQIGDTQMLRSLGRQGGGLLIPEDAAWPRQLGDLGAAQPIGLWFRLSGSDDHDPYASVSGHLPRSGRSVAVVGSREMTDYGGHVAWETARELAGYSVTVISGGAYGIDAAAHRGTLAGAQRGHRPAIAVLAGGVDRLYPAGNEGLFKDVLRHGIVLSEMAPGSAPTRHRFLQRNRIIAALSAAVVVVEARWRSGALSTAHHAMDIGRPVGAVPGSVLSASSAGCHRLLRHTPAHVVTDAADVMELVAAEGPHIGAQAPEVIESSQRHAPVEDFFSALDGLDEAARRIYDALPVRRVTTPGRLSEIAGLPIPQIFAGLSRLERTRLVRRSQGGWGRAAPSRDIGS</sequence>
<dbReference type="SUPFAM" id="SSF102405">
    <property type="entry name" value="MCP/YpsA-like"/>
    <property type="match status" value="1"/>
</dbReference>
<keyword evidence="5" id="KW-1185">Reference proteome</keyword>
<comment type="similarity">
    <text evidence="1">Belongs to the DprA/Smf family.</text>
</comment>
<organism evidence="4 5">
    <name type="scientific">Nesterenkonia salmonea</name>
    <dbReference type="NCBI Taxonomy" id="1804987"/>
    <lineage>
        <taxon>Bacteria</taxon>
        <taxon>Bacillati</taxon>
        <taxon>Actinomycetota</taxon>
        <taxon>Actinomycetes</taxon>
        <taxon>Micrococcales</taxon>
        <taxon>Micrococcaceae</taxon>
        <taxon>Nesterenkonia</taxon>
    </lineage>
</organism>
<protein>
    <submittedName>
        <fullName evidence="4">DNA processing protein DprA</fullName>
    </submittedName>
</protein>
<evidence type="ECO:0000313" key="4">
    <source>
        <dbReference type="EMBL" id="TLP99064.1"/>
    </source>
</evidence>
<feature type="domain" description="Smf/DprA SLOG" evidence="3">
    <location>
        <begin position="142"/>
        <end position="334"/>
    </location>
</feature>
<dbReference type="PANTHER" id="PTHR43022">
    <property type="entry name" value="PROTEIN SMF"/>
    <property type="match status" value="1"/>
</dbReference>
<dbReference type="InterPro" id="IPR003488">
    <property type="entry name" value="DprA"/>
</dbReference>
<dbReference type="EMBL" id="VAVZ01000006">
    <property type="protein sequence ID" value="TLP99064.1"/>
    <property type="molecule type" value="Genomic_DNA"/>
</dbReference>
<dbReference type="OrthoDB" id="9785707at2"/>
<evidence type="ECO:0000313" key="5">
    <source>
        <dbReference type="Proteomes" id="UP000310458"/>
    </source>
</evidence>
<evidence type="ECO:0000259" key="3">
    <source>
        <dbReference type="Pfam" id="PF02481"/>
    </source>
</evidence>
<evidence type="ECO:0000256" key="1">
    <source>
        <dbReference type="ARBA" id="ARBA00006525"/>
    </source>
</evidence>
<dbReference type="InterPro" id="IPR057666">
    <property type="entry name" value="DrpA_SLOG"/>
</dbReference>
<dbReference type="Gene3D" id="3.40.50.450">
    <property type="match status" value="1"/>
</dbReference>
<dbReference type="AlphaFoldDB" id="A0A5R9BF08"/>
<dbReference type="GO" id="GO:0009294">
    <property type="term" value="P:DNA-mediated transformation"/>
    <property type="evidence" value="ECO:0007669"/>
    <property type="project" value="InterPro"/>
</dbReference>
<dbReference type="RefSeq" id="WP_138252096.1">
    <property type="nucleotide sequence ID" value="NZ_VAVZ01000006.1"/>
</dbReference>
<reference evidence="4 5" key="1">
    <citation type="submission" date="2019-05" db="EMBL/GenBank/DDBJ databases">
        <title>Nesterenkonia sp. GY074 isolated from the Southern Atlantic Ocean.</title>
        <authorList>
            <person name="Zhang G."/>
        </authorList>
    </citation>
    <scope>NUCLEOTIDE SEQUENCE [LARGE SCALE GENOMIC DNA]</scope>
    <source>
        <strain evidence="4 5">GY074</strain>
    </source>
</reference>
<dbReference type="PANTHER" id="PTHR43022:SF1">
    <property type="entry name" value="PROTEIN SMF"/>
    <property type="match status" value="1"/>
</dbReference>
<gene>
    <name evidence="4" type="ORF">FEF26_03175</name>
</gene>
<dbReference type="Proteomes" id="UP000310458">
    <property type="component" value="Unassembled WGS sequence"/>
</dbReference>
<comment type="caution">
    <text evidence="4">The sequence shown here is derived from an EMBL/GenBank/DDBJ whole genome shotgun (WGS) entry which is preliminary data.</text>
</comment>
<evidence type="ECO:0000256" key="2">
    <source>
        <dbReference type="SAM" id="MobiDB-lite"/>
    </source>
</evidence>
<name>A0A5R9BF08_9MICC</name>
<accession>A0A5R9BF08</accession>